<dbReference type="GO" id="GO:0016887">
    <property type="term" value="F:ATP hydrolysis activity"/>
    <property type="evidence" value="ECO:0007669"/>
    <property type="project" value="RHEA"/>
</dbReference>
<evidence type="ECO:0000256" key="2">
    <source>
        <dbReference type="ARBA" id="ARBA00022741"/>
    </source>
</evidence>
<evidence type="ECO:0000256" key="8">
    <source>
        <dbReference type="ARBA" id="ARBA00034617"/>
    </source>
</evidence>
<evidence type="ECO:0000256" key="10">
    <source>
        <dbReference type="ARBA" id="ARBA00048988"/>
    </source>
</evidence>
<evidence type="ECO:0000259" key="12">
    <source>
        <dbReference type="PROSITE" id="PS51198"/>
    </source>
</evidence>
<dbReference type="GO" id="GO:0043138">
    <property type="term" value="F:3'-5' DNA helicase activity"/>
    <property type="evidence" value="ECO:0007669"/>
    <property type="project" value="UniProtKB-EC"/>
</dbReference>
<comment type="catalytic activity">
    <reaction evidence="8">
        <text>Couples ATP hydrolysis with the unwinding of duplex DNA by translocating in the 3'-5' direction.</text>
        <dbReference type="EC" id="5.6.2.4"/>
    </reaction>
</comment>
<dbReference type="GO" id="GO:0033202">
    <property type="term" value="C:DNA helicase complex"/>
    <property type="evidence" value="ECO:0007669"/>
    <property type="project" value="TreeGrafter"/>
</dbReference>
<dbReference type="SUPFAM" id="SSF52540">
    <property type="entry name" value="P-loop containing nucleoside triphosphate hydrolases"/>
    <property type="match status" value="1"/>
</dbReference>
<dbReference type="CDD" id="cd17932">
    <property type="entry name" value="DEXQc_UvrD"/>
    <property type="match status" value="1"/>
</dbReference>
<evidence type="ECO:0000256" key="4">
    <source>
        <dbReference type="ARBA" id="ARBA00022806"/>
    </source>
</evidence>
<dbReference type="Proteomes" id="UP000178450">
    <property type="component" value="Unassembled WGS sequence"/>
</dbReference>
<dbReference type="Gene3D" id="1.10.10.160">
    <property type="match status" value="1"/>
</dbReference>
<dbReference type="InterPro" id="IPR014016">
    <property type="entry name" value="UvrD-like_ATP-bd"/>
</dbReference>
<dbReference type="InterPro" id="IPR014017">
    <property type="entry name" value="DNA_helicase_UvrD-like_C"/>
</dbReference>
<feature type="binding site" evidence="11">
    <location>
        <begin position="28"/>
        <end position="35"/>
    </location>
    <ligand>
        <name>ATP</name>
        <dbReference type="ChEBI" id="CHEBI:30616"/>
    </ligand>
</feature>
<evidence type="ECO:0000256" key="3">
    <source>
        <dbReference type="ARBA" id="ARBA00022801"/>
    </source>
</evidence>
<dbReference type="CDD" id="cd18807">
    <property type="entry name" value="SF1_C_UvrD"/>
    <property type="match status" value="1"/>
</dbReference>
<dbReference type="InterPro" id="IPR000212">
    <property type="entry name" value="DNA_helicase_UvrD/REP"/>
</dbReference>
<organism evidence="14 15">
    <name type="scientific">Candidatus Roizmanbacteria bacterium RIFOXYA1_FULL_41_12</name>
    <dbReference type="NCBI Taxonomy" id="1802082"/>
    <lineage>
        <taxon>Bacteria</taxon>
        <taxon>Candidatus Roizmaniibacteriota</taxon>
    </lineage>
</organism>
<dbReference type="GO" id="GO:0005829">
    <property type="term" value="C:cytosol"/>
    <property type="evidence" value="ECO:0007669"/>
    <property type="project" value="TreeGrafter"/>
</dbReference>
<dbReference type="Pfam" id="PF00580">
    <property type="entry name" value="UvrD-helicase"/>
    <property type="match status" value="1"/>
</dbReference>
<dbReference type="GO" id="GO:0005524">
    <property type="term" value="F:ATP binding"/>
    <property type="evidence" value="ECO:0007669"/>
    <property type="project" value="UniProtKB-UniRule"/>
</dbReference>
<feature type="domain" description="UvrD-like helicase C-terminal" evidence="13">
    <location>
        <begin position="288"/>
        <end position="514"/>
    </location>
</feature>
<accession>A0A1F7KF04</accession>
<dbReference type="GO" id="GO:0003677">
    <property type="term" value="F:DNA binding"/>
    <property type="evidence" value="ECO:0007669"/>
    <property type="project" value="UniProtKB-KW"/>
</dbReference>
<evidence type="ECO:0000313" key="14">
    <source>
        <dbReference type="EMBL" id="OGK66447.1"/>
    </source>
</evidence>
<dbReference type="PROSITE" id="PS51217">
    <property type="entry name" value="UVRD_HELICASE_CTER"/>
    <property type="match status" value="1"/>
</dbReference>
<evidence type="ECO:0000256" key="9">
    <source>
        <dbReference type="ARBA" id="ARBA00034808"/>
    </source>
</evidence>
<keyword evidence="4 11" id="KW-0347">Helicase</keyword>
<keyword evidence="2 11" id="KW-0547">Nucleotide-binding</keyword>
<comment type="similarity">
    <text evidence="1">Belongs to the helicase family. UvrD subfamily.</text>
</comment>
<keyword evidence="5 11" id="KW-0067">ATP-binding</keyword>
<comment type="catalytic activity">
    <reaction evidence="10">
        <text>ATP + H2O = ADP + phosphate + H(+)</text>
        <dbReference type="Rhea" id="RHEA:13065"/>
        <dbReference type="ChEBI" id="CHEBI:15377"/>
        <dbReference type="ChEBI" id="CHEBI:15378"/>
        <dbReference type="ChEBI" id="CHEBI:30616"/>
        <dbReference type="ChEBI" id="CHEBI:43474"/>
        <dbReference type="ChEBI" id="CHEBI:456216"/>
        <dbReference type="EC" id="5.6.2.4"/>
    </reaction>
</comment>
<sequence>MSVSFLQKLNQPQQQAVMFVDQPSIILAGAGSGKTRVLGYKAAYLLSEVKIDPRALLMLTFTNKAADEMKLRIKKYIDPRLNPELITATTFHSFAVLVLRRFGLAKTHQRQFVIFDDNDQKDLLKQIIKDSDLKTKVTVNSLLYRIGLAKNQLLTPKDLEEQALNVYDEVIVDVYRRYQKELRNNNALDFDDLLNEMVYLLEQEPSVLAKLQNQYQYLLIDEYQDTNHCQYLMAKLLAQKHHRITIVGDFSQSIYSWRGADFTNLEKFQKDFQNAKVFNLEQNYRSTQPILDFAYNVISQNTTHPILKLWTEKKGGEEIKIVPLENAEKEATFVVNKIQELNFSGDYSLEDFAVLYRTNAQSRLFEEICLAQGLPYRIYGGVRFYERREIKDILAFLRYLHNPKDQVALKRIMKLGKKRGQLILQTIAKQSAQNKPEQIIQAILKDSPYLHLYSQNDPEDATRMENIQELINVSYNYDTLEKLLDTVALIEAGYEFKDGQGEKIHLMTLHAAKGLEFGVVFIVGVEEGILPHSRSIESITELEEERRLFYVGITRAKEKLFLTYTNRRYLYGRAQYNLPSQFLGETAYPEY</sequence>
<proteinExistence type="inferred from homology"/>
<dbReference type="InterPro" id="IPR013986">
    <property type="entry name" value="DExx_box_DNA_helicase_dom_sf"/>
</dbReference>
<dbReference type="InterPro" id="IPR027417">
    <property type="entry name" value="P-loop_NTPase"/>
</dbReference>
<protein>
    <recommendedName>
        <fullName evidence="9">DNA 3'-5' helicase</fullName>
        <ecNumber evidence="9">5.6.2.4</ecNumber>
    </recommendedName>
</protein>
<dbReference type="AlphaFoldDB" id="A0A1F7KF04"/>
<evidence type="ECO:0000256" key="1">
    <source>
        <dbReference type="ARBA" id="ARBA00009922"/>
    </source>
</evidence>
<evidence type="ECO:0000256" key="6">
    <source>
        <dbReference type="ARBA" id="ARBA00023125"/>
    </source>
</evidence>
<dbReference type="GO" id="GO:0000725">
    <property type="term" value="P:recombinational repair"/>
    <property type="evidence" value="ECO:0007669"/>
    <property type="project" value="TreeGrafter"/>
</dbReference>
<dbReference type="PANTHER" id="PTHR11070:SF2">
    <property type="entry name" value="ATP-DEPENDENT DNA HELICASE SRS2"/>
    <property type="match status" value="1"/>
</dbReference>
<evidence type="ECO:0000256" key="11">
    <source>
        <dbReference type="PROSITE-ProRule" id="PRU00560"/>
    </source>
</evidence>
<dbReference type="EMBL" id="MGBG01000007">
    <property type="protein sequence ID" value="OGK66447.1"/>
    <property type="molecule type" value="Genomic_DNA"/>
</dbReference>
<evidence type="ECO:0000256" key="7">
    <source>
        <dbReference type="ARBA" id="ARBA00023235"/>
    </source>
</evidence>
<comment type="caution">
    <text evidence="14">The sequence shown here is derived from an EMBL/GenBank/DDBJ whole genome shotgun (WGS) entry which is preliminary data.</text>
</comment>
<keyword evidence="7" id="KW-0413">Isomerase</keyword>
<keyword evidence="3 11" id="KW-0378">Hydrolase</keyword>
<reference evidence="14 15" key="1">
    <citation type="journal article" date="2016" name="Nat. Commun.">
        <title>Thousands of microbial genomes shed light on interconnected biogeochemical processes in an aquifer system.</title>
        <authorList>
            <person name="Anantharaman K."/>
            <person name="Brown C.T."/>
            <person name="Hug L.A."/>
            <person name="Sharon I."/>
            <person name="Castelle C.J."/>
            <person name="Probst A.J."/>
            <person name="Thomas B.C."/>
            <person name="Singh A."/>
            <person name="Wilkins M.J."/>
            <person name="Karaoz U."/>
            <person name="Brodie E.L."/>
            <person name="Williams K.H."/>
            <person name="Hubbard S.S."/>
            <person name="Banfield J.F."/>
        </authorList>
    </citation>
    <scope>NUCLEOTIDE SEQUENCE [LARGE SCALE GENOMIC DNA]</scope>
</reference>
<dbReference type="Gene3D" id="1.10.486.10">
    <property type="entry name" value="PCRA, domain 4"/>
    <property type="match status" value="2"/>
</dbReference>
<dbReference type="Pfam" id="PF13361">
    <property type="entry name" value="UvrD_C"/>
    <property type="match status" value="2"/>
</dbReference>
<gene>
    <name evidence="14" type="ORF">A2209_01700</name>
</gene>
<dbReference type="PROSITE" id="PS51198">
    <property type="entry name" value="UVRD_HELICASE_ATP_BIND"/>
    <property type="match status" value="1"/>
</dbReference>
<evidence type="ECO:0000256" key="5">
    <source>
        <dbReference type="ARBA" id="ARBA00022840"/>
    </source>
</evidence>
<dbReference type="Gene3D" id="3.30.160.800">
    <property type="match status" value="1"/>
</dbReference>
<evidence type="ECO:0000313" key="15">
    <source>
        <dbReference type="Proteomes" id="UP000178450"/>
    </source>
</evidence>
<keyword evidence="6" id="KW-0238">DNA-binding</keyword>
<dbReference type="Gene3D" id="3.40.50.300">
    <property type="entry name" value="P-loop containing nucleotide triphosphate hydrolases"/>
    <property type="match status" value="2"/>
</dbReference>
<feature type="domain" description="UvrD-like helicase ATP-binding" evidence="12">
    <location>
        <begin position="7"/>
        <end position="287"/>
    </location>
</feature>
<dbReference type="PANTHER" id="PTHR11070">
    <property type="entry name" value="UVRD / RECB / PCRA DNA HELICASE FAMILY MEMBER"/>
    <property type="match status" value="1"/>
</dbReference>
<name>A0A1F7KF04_9BACT</name>
<dbReference type="EC" id="5.6.2.4" evidence="9"/>
<evidence type="ECO:0000259" key="13">
    <source>
        <dbReference type="PROSITE" id="PS51217"/>
    </source>
</evidence>